<dbReference type="Pfam" id="PF02687">
    <property type="entry name" value="FtsX"/>
    <property type="match status" value="1"/>
</dbReference>
<evidence type="ECO:0000259" key="9">
    <source>
        <dbReference type="Pfam" id="PF12704"/>
    </source>
</evidence>
<keyword evidence="4 7" id="KW-1133">Transmembrane helix</keyword>
<evidence type="ECO:0000256" key="2">
    <source>
        <dbReference type="ARBA" id="ARBA00022475"/>
    </source>
</evidence>
<feature type="transmembrane region" description="Helical" evidence="7">
    <location>
        <begin position="358"/>
        <end position="380"/>
    </location>
</feature>
<evidence type="ECO:0000259" key="8">
    <source>
        <dbReference type="Pfam" id="PF02687"/>
    </source>
</evidence>
<evidence type="ECO:0000256" key="5">
    <source>
        <dbReference type="ARBA" id="ARBA00023136"/>
    </source>
</evidence>
<feature type="domain" description="MacB-like periplasmic core" evidence="9">
    <location>
        <begin position="21"/>
        <end position="243"/>
    </location>
</feature>
<dbReference type="PANTHER" id="PTHR30572">
    <property type="entry name" value="MEMBRANE COMPONENT OF TRANSPORTER-RELATED"/>
    <property type="match status" value="1"/>
</dbReference>
<comment type="caution">
    <text evidence="10">The sequence shown here is derived from an EMBL/GenBank/DDBJ whole genome shotgun (WGS) entry which is preliminary data.</text>
</comment>
<feature type="domain" description="ABC3 transporter permease C-terminal" evidence="8">
    <location>
        <begin position="280"/>
        <end position="390"/>
    </location>
</feature>
<keyword evidence="2" id="KW-1003">Cell membrane</keyword>
<evidence type="ECO:0000256" key="1">
    <source>
        <dbReference type="ARBA" id="ARBA00004651"/>
    </source>
</evidence>
<feature type="transmembrane region" description="Helical" evidence="7">
    <location>
        <begin position="21"/>
        <end position="45"/>
    </location>
</feature>
<feature type="transmembrane region" description="Helical" evidence="7">
    <location>
        <begin position="320"/>
        <end position="346"/>
    </location>
</feature>
<dbReference type="Pfam" id="PF12704">
    <property type="entry name" value="MacB_PCD"/>
    <property type="match status" value="1"/>
</dbReference>
<proteinExistence type="inferred from homology"/>
<dbReference type="PANTHER" id="PTHR30572:SF4">
    <property type="entry name" value="ABC TRANSPORTER PERMEASE YTRF"/>
    <property type="match status" value="1"/>
</dbReference>
<dbReference type="InterPro" id="IPR003838">
    <property type="entry name" value="ABC3_permease_C"/>
</dbReference>
<evidence type="ECO:0008006" key="12">
    <source>
        <dbReference type="Google" id="ProtNLM"/>
    </source>
</evidence>
<feature type="transmembrane region" description="Helical" evidence="7">
    <location>
        <begin position="266"/>
        <end position="299"/>
    </location>
</feature>
<gene>
    <name evidence="10" type="ORF">A3F45_03640</name>
</gene>
<evidence type="ECO:0000256" key="3">
    <source>
        <dbReference type="ARBA" id="ARBA00022692"/>
    </source>
</evidence>
<evidence type="ECO:0000313" key="11">
    <source>
        <dbReference type="Proteomes" id="UP000178369"/>
    </source>
</evidence>
<name>A0A1F5HGY8_9BACT</name>
<dbReference type="InterPro" id="IPR050250">
    <property type="entry name" value="Macrolide_Exporter_MacB"/>
</dbReference>
<evidence type="ECO:0000256" key="4">
    <source>
        <dbReference type="ARBA" id="ARBA00022989"/>
    </source>
</evidence>
<dbReference type="AlphaFoldDB" id="A0A1F5HGY8"/>
<dbReference type="GO" id="GO:0022857">
    <property type="term" value="F:transmembrane transporter activity"/>
    <property type="evidence" value="ECO:0007669"/>
    <property type="project" value="TreeGrafter"/>
</dbReference>
<reference evidence="10 11" key="1">
    <citation type="journal article" date="2016" name="Nat. Commun.">
        <title>Thousands of microbial genomes shed light on interconnected biogeochemical processes in an aquifer system.</title>
        <authorList>
            <person name="Anantharaman K."/>
            <person name="Brown C.T."/>
            <person name="Hug L.A."/>
            <person name="Sharon I."/>
            <person name="Castelle C.J."/>
            <person name="Probst A.J."/>
            <person name="Thomas B.C."/>
            <person name="Singh A."/>
            <person name="Wilkins M.J."/>
            <person name="Karaoz U."/>
            <person name="Brodie E.L."/>
            <person name="Williams K.H."/>
            <person name="Hubbard S.S."/>
            <person name="Banfield J.F."/>
        </authorList>
    </citation>
    <scope>NUCLEOTIDE SEQUENCE [LARGE SCALE GENOMIC DNA]</scope>
</reference>
<organism evidence="10 11">
    <name type="scientific">Candidatus Curtissbacteria bacterium RIFCSPHIGHO2_12_FULL_41_17</name>
    <dbReference type="NCBI Taxonomy" id="1797722"/>
    <lineage>
        <taxon>Bacteria</taxon>
        <taxon>Candidatus Curtissiibacteriota</taxon>
    </lineage>
</organism>
<comment type="similarity">
    <text evidence="6">Belongs to the ABC-4 integral membrane protein family.</text>
</comment>
<dbReference type="EMBL" id="MFBL01000056">
    <property type="protein sequence ID" value="OGE03361.1"/>
    <property type="molecule type" value="Genomic_DNA"/>
</dbReference>
<evidence type="ECO:0000256" key="7">
    <source>
        <dbReference type="SAM" id="Phobius"/>
    </source>
</evidence>
<dbReference type="Proteomes" id="UP000178369">
    <property type="component" value="Unassembled WGS sequence"/>
</dbReference>
<sequence>MDFSEVVRSAIEAIKINKLRSALTALGVIIGVAAIILLISISAGLQKYISGQFEKLGTNSIFILPGKFRPGPQGGPPRAVNKLTFKIAERIEKQKNEAIIDVSPFVEIDVTVSYKNKSKITTLAGVKPTYFVLSDIGAQTGRTFTDRENQVEAKMAVVGQTIAKDLYQQENPVGKVILISKKSYRVLGVLEPQGRAGGIDIDNQVLIPLNSARKLTGTDQVNSILVRTSSAETIPQAKERVEKILKQSLSEDEFSILTQEQLLSSILQIIGVLTVALGGIAAISLIVGGVGISNIMLVSVTERTREIGLRKALGARPRDILSQFLTEAVILSFLGGAIGVLIGYLGSLVLSNFLQTFVPFWAVALGLGFSTVVGVIFGVAPALRAARLQPVEALRHE</sequence>
<protein>
    <recommendedName>
        <fullName evidence="12">ABC transporter permease</fullName>
    </recommendedName>
</protein>
<accession>A0A1F5HGY8</accession>
<keyword evidence="5 7" id="KW-0472">Membrane</keyword>
<dbReference type="InterPro" id="IPR025857">
    <property type="entry name" value="MacB_PCD"/>
</dbReference>
<evidence type="ECO:0000313" key="10">
    <source>
        <dbReference type="EMBL" id="OGE03361.1"/>
    </source>
</evidence>
<evidence type="ECO:0000256" key="6">
    <source>
        <dbReference type="ARBA" id="ARBA00038076"/>
    </source>
</evidence>
<comment type="subcellular location">
    <subcellularLocation>
        <location evidence="1">Cell membrane</location>
        <topology evidence="1">Multi-pass membrane protein</topology>
    </subcellularLocation>
</comment>
<keyword evidence="3 7" id="KW-0812">Transmembrane</keyword>
<dbReference type="GO" id="GO:0005886">
    <property type="term" value="C:plasma membrane"/>
    <property type="evidence" value="ECO:0007669"/>
    <property type="project" value="UniProtKB-SubCell"/>
</dbReference>